<feature type="compositionally biased region" description="Polar residues" evidence="4">
    <location>
        <begin position="126"/>
        <end position="158"/>
    </location>
</feature>
<dbReference type="Gene3D" id="1.20.5.170">
    <property type="match status" value="1"/>
</dbReference>
<dbReference type="PROSITE" id="PS00036">
    <property type="entry name" value="BZIP_BASIC"/>
    <property type="match status" value="1"/>
</dbReference>
<dbReference type="GO" id="GO:0001228">
    <property type="term" value="F:DNA-binding transcription activator activity, RNA polymerase II-specific"/>
    <property type="evidence" value="ECO:0007669"/>
    <property type="project" value="TreeGrafter"/>
</dbReference>
<comment type="caution">
    <text evidence="6">The sequence shown here is derived from an EMBL/GenBank/DDBJ whole genome shotgun (WGS) entry which is preliminary data.</text>
</comment>
<organism evidence="6 7">
    <name type="scientific">Neolecta irregularis (strain DAH-3)</name>
    <dbReference type="NCBI Taxonomy" id="1198029"/>
    <lineage>
        <taxon>Eukaryota</taxon>
        <taxon>Fungi</taxon>
        <taxon>Dikarya</taxon>
        <taxon>Ascomycota</taxon>
        <taxon>Taphrinomycotina</taxon>
        <taxon>Neolectales</taxon>
        <taxon>Neolectaceae</taxon>
        <taxon>Neolecta</taxon>
    </lineage>
</organism>
<dbReference type="InterPro" id="IPR004827">
    <property type="entry name" value="bZIP"/>
</dbReference>
<dbReference type="InterPro" id="IPR050936">
    <property type="entry name" value="AP-1-like"/>
</dbReference>
<feature type="coiled-coil region" evidence="3">
    <location>
        <begin position="87"/>
        <end position="114"/>
    </location>
</feature>
<protein>
    <submittedName>
        <fullName evidence="6">AP-1-like transcription factor</fullName>
    </submittedName>
</protein>
<feature type="region of interest" description="Disordered" evidence="4">
    <location>
        <begin position="22"/>
        <end position="59"/>
    </location>
</feature>
<evidence type="ECO:0000313" key="7">
    <source>
        <dbReference type="Proteomes" id="UP000186594"/>
    </source>
</evidence>
<gene>
    <name evidence="6" type="ORF">NEOLI_000823</name>
</gene>
<feature type="compositionally biased region" description="Low complexity" evidence="4">
    <location>
        <begin position="26"/>
        <end position="38"/>
    </location>
</feature>
<dbReference type="InterPro" id="IPR046347">
    <property type="entry name" value="bZIP_sf"/>
</dbReference>
<dbReference type="GO" id="GO:0000976">
    <property type="term" value="F:transcription cis-regulatory region binding"/>
    <property type="evidence" value="ECO:0007669"/>
    <property type="project" value="InterPro"/>
</dbReference>
<dbReference type="SUPFAM" id="SSF57959">
    <property type="entry name" value="Leucine zipper domain"/>
    <property type="match status" value="1"/>
</dbReference>
<evidence type="ECO:0000259" key="5">
    <source>
        <dbReference type="PROSITE" id="PS00036"/>
    </source>
</evidence>
<evidence type="ECO:0000256" key="3">
    <source>
        <dbReference type="SAM" id="Coils"/>
    </source>
</evidence>
<sequence length="277" mass="31329">MIPQGIDQPHSSIYLEQDLFSGRNRQQQQQRSQLPQQQMPSTSAVGVSKRTLQNRKAQKEFRERKASYVKSLEQRVRSYEAGEIQTAVDLQKVARRLKEENDMLRDRVMILERENSVLRDVRQDNKSPTFSSAVTGTTAYRPTNPVHQSPQTPPFTSANGEQSFYYPPYYPQASPTAHTWPQQDEVASISTEDVQSLEFCRALSAVVTARPIRTNHKIISCSDAYRLLSAHPAWRNCNPTAVANMMGEERCVFRNRIGGLEIALEGLTIVMSGLGMV</sequence>
<keyword evidence="7" id="KW-1185">Reference proteome</keyword>
<evidence type="ECO:0000256" key="4">
    <source>
        <dbReference type="SAM" id="MobiDB-lite"/>
    </source>
</evidence>
<evidence type="ECO:0000256" key="1">
    <source>
        <dbReference type="ARBA" id="ARBA00004123"/>
    </source>
</evidence>
<feature type="compositionally biased region" description="Polar residues" evidence="4">
    <location>
        <begin position="39"/>
        <end position="55"/>
    </location>
</feature>
<dbReference type="CDD" id="cd14688">
    <property type="entry name" value="bZIP_YAP"/>
    <property type="match status" value="1"/>
</dbReference>
<dbReference type="GO" id="GO:0090575">
    <property type="term" value="C:RNA polymerase II transcription regulator complex"/>
    <property type="evidence" value="ECO:0007669"/>
    <property type="project" value="TreeGrafter"/>
</dbReference>
<keyword evidence="3" id="KW-0175">Coiled coil</keyword>
<reference evidence="6 7" key="1">
    <citation type="submission" date="2016-04" db="EMBL/GenBank/DDBJ databases">
        <title>Evolutionary innovation and constraint leading to complex multicellularity in the Ascomycota.</title>
        <authorList>
            <person name="Cisse O."/>
            <person name="Nguyen A."/>
            <person name="Hewitt D.A."/>
            <person name="Jedd G."/>
            <person name="Stajich J.E."/>
        </authorList>
    </citation>
    <scope>NUCLEOTIDE SEQUENCE [LARGE SCALE GENOMIC DNA]</scope>
    <source>
        <strain evidence="6 7">DAH-3</strain>
    </source>
</reference>
<dbReference type="EMBL" id="LXFE01000464">
    <property type="protein sequence ID" value="OLL25247.1"/>
    <property type="molecule type" value="Genomic_DNA"/>
</dbReference>
<dbReference type="PANTHER" id="PTHR40621">
    <property type="entry name" value="TRANSCRIPTION FACTOR KAPC-RELATED"/>
    <property type="match status" value="1"/>
</dbReference>
<accession>A0A1U7LRG1</accession>
<feature type="region of interest" description="Disordered" evidence="4">
    <location>
        <begin position="124"/>
        <end position="158"/>
    </location>
</feature>
<dbReference type="Pfam" id="PF00170">
    <property type="entry name" value="bZIP_1"/>
    <property type="match status" value="1"/>
</dbReference>
<dbReference type="AlphaFoldDB" id="A0A1U7LRG1"/>
<comment type="subcellular location">
    <subcellularLocation>
        <location evidence="1">Nucleus</location>
    </subcellularLocation>
</comment>
<proteinExistence type="predicted"/>
<evidence type="ECO:0000256" key="2">
    <source>
        <dbReference type="ARBA" id="ARBA00023242"/>
    </source>
</evidence>
<dbReference type="OrthoDB" id="2593073at2759"/>
<evidence type="ECO:0000313" key="6">
    <source>
        <dbReference type="EMBL" id="OLL25247.1"/>
    </source>
</evidence>
<keyword evidence="2" id="KW-0539">Nucleus</keyword>
<dbReference type="Proteomes" id="UP000186594">
    <property type="component" value="Unassembled WGS sequence"/>
</dbReference>
<name>A0A1U7LRG1_NEOID</name>
<dbReference type="PANTHER" id="PTHR40621:SF6">
    <property type="entry name" value="AP-1-LIKE TRANSCRIPTION FACTOR YAP1-RELATED"/>
    <property type="match status" value="1"/>
</dbReference>
<dbReference type="STRING" id="1198029.A0A1U7LRG1"/>
<feature type="domain" description="BZIP" evidence="5">
    <location>
        <begin position="49"/>
        <end position="64"/>
    </location>
</feature>